<evidence type="ECO:0000259" key="2">
    <source>
        <dbReference type="Pfam" id="PF07985"/>
    </source>
</evidence>
<feature type="region of interest" description="Disordered" evidence="1">
    <location>
        <begin position="1"/>
        <end position="48"/>
    </location>
</feature>
<dbReference type="InterPro" id="IPR012942">
    <property type="entry name" value="SRR1-like"/>
</dbReference>
<feature type="compositionally biased region" description="Acidic residues" evidence="1">
    <location>
        <begin position="39"/>
        <end position="48"/>
    </location>
</feature>
<organism evidence="3 4">
    <name type="scientific">Sphaerosporella brunnea</name>
    <dbReference type="NCBI Taxonomy" id="1250544"/>
    <lineage>
        <taxon>Eukaryota</taxon>
        <taxon>Fungi</taxon>
        <taxon>Dikarya</taxon>
        <taxon>Ascomycota</taxon>
        <taxon>Pezizomycotina</taxon>
        <taxon>Pezizomycetes</taxon>
        <taxon>Pezizales</taxon>
        <taxon>Pyronemataceae</taxon>
        <taxon>Sphaerosporella</taxon>
    </lineage>
</organism>
<feature type="domain" description="SRR1-like" evidence="2">
    <location>
        <begin position="92"/>
        <end position="249"/>
    </location>
</feature>
<name>A0A5J5F0Z9_9PEZI</name>
<dbReference type="OrthoDB" id="5318346at2759"/>
<protein>
    <recommendedName>
        <fullName evidence="2">SRR1-like domain-containing protein</fullName>
    </recommendedName>
</protein>
<evidence type="ECO:0000256" key="1">
    <source>
        <dbReference type="SAM" id="MobiDB-lite"/>
    </source>
</evidence>
<reference evidence="3 4" key="1">
    <citation type="submission" date="2019-09" db="EMBL/GenBank/DDBJ databases">
        <title>Draft genome of the ectomycorrhizal ascomycete Sphaerosporella brunnea.</title>
        <authorList>
            <consortium name="DOE Joint Genome Institute"/>
            <person name="Benucci G.M."/>
            <person name="Marozzi G."/>
            <person name="Antonielli L."/>
            <person name="Sanchez S."/>
            <person name="Marco P."/>
            <person name="Wang X."/>
            <person name="Falini L.B."/>
            <person name="Barry K."/>
            <person name="Haridas S."/>
            <person name="Lipzen A."/>
            <person name="Labutti K."/>
            <person name="Grigoriev I.V."/>
            <person name="Murat C."/>
            <person name="Martin F."/>
            <person name="Albertini E."/>
            <person name="Donnini D."/>
            <person name="Bonito G."/>
        </authorList>
    </citation>
    <scope>NUCLEOTIDE SEQUENCE [LARGE SCALE GENOMIC DNA]</scope>
    <source>
        <strain evidence="3 4">Sb_GMNB300</strain>
    </source>
</reference>
<accession>A0A5J5F0Z9</accession>
<evidence type="ECO:0000313" key="3">
    <source>
        <dbReference type="EMBL" id="KAA8909760.1"/>
    </source>
</evidence>
<dbReference type="Proteomes" id="UP000326924">
    <property type="component" value="Unassembled WGS sequence"/>
</dbReference>
<gene>
    <name evidence="3" type="ORF">FN846DRAFT_905416</name>
</gene>
<comment type="caution">
    <text evidence="3">The sequence shown here is derived from an EMBL/GenBank/DDBJ whole genome shotgun (WGS) entry which is preliminary data.</text>
</comment>
<keyword evidence="4" id="KW-1185">Reference proteome</keyword>
<dbReference type="Pfam" id="PF07985">
    <property type="entry name" value="SRR1"/>
    <property type="match status" value="1"/>
</dbReference>
<evidence type="ECO:0000313" key="4">
    <source>
        <dbReference type="Proteomes" id="UP000326924"/>
    </source>
</evidence>
<dbReference type="InParanoid" id="A0A5J5F0Z9"/>
<proteinExistence type="predicted"/>
<sequence length="264" mass="29123">MPRRKNLTKSLHFSPDGWATVPGRHRAIPHLSPRGSAPEAEEEEEGDEAAEAEALRRLRRALGSARTTVRALAQLAVVWDVAARLCPAPATIEVWGLGSLRGGGGSSAVLQAAVVAEILSSLPQAKATFRDPAFSALDRRFLREYFRHGEEEEEAREEEEEHDRDDNCILVAPHLEFSVLRDILAAWSPRVLLTNDLVRFTELSVGAETEWQVFERFFEGGAGGYKCKRLDVTGDESVERAFSDLTVFWREDPAAGRLEGGSGS</sequence>
<dbReference type="EMBL" id="VXIS01000054">
    <property type="protein sequence ID" value="KAA8909760.1"/>
    <property type="molecule type" value="Genomic_DNA"/>
</dbReference>
<dbReference type="AlphaFoldDB" id="A0A5J5F0Z9"/>